<feature type="repeat" description="TPR" evidence="3">
    <location>
        <begin position="83"/>
        <end position="116"/>
    </location>
</feature>
<dbReference type="InterPro" id="IPR051685">
    <property type="entry name" value="Ycf3/AcsC/BcsC/TPR_MFPF"/>
</dbReference>
<feature type="repeat" description="TPR" evidence="3">
    <location>
        <begin position="258"/>
        <end position="291"/>
    </location>
</feature>
<evidence type="ECO:0000256" key="2">
    <source>
        <dbReference type="ARBA" id="ARBA00022803"/>
    </source>
</evidence>
<dbReference type="AlphaFoldDB" id="A0A9X3UQZ5"/>
<dbReference type="PANTHER" id="PTHR44943">
    <property type="entry name" value="CELLULOSE SYNTHASE OPERON PROTEIN C"/>
    <property type="match status" value="1"/>
</dbReference>
<dbReference type="Gene3D" id="1.25.40.10">
    <property type="entry name" value="Tetratricopeptide repeat domain"/>
    <property type="match status" value="1"/>
</dbReference>
<dbReference type="Proteomes" id="UP001151234">
    <property type="component" value="Unassembled WGS sequence"/>
</dbReference>
<dbReference type="InterPro" id="IPR011990">
    <property type="entry name" value="TPR-like_helical_dom_sf"/>
</dbReference>
<evidence type="ECO:0000313" key="5">
    <source>
        <dbReference type="Proteomes" id="UP001151234"/>
    </source>
</evidence>
<organism evidence="4 5">
    <name type="scientific">Hoeflea prorocentri</name>
    <dbReference type="NCBI Taxonomy" id="1922333"/>
    <lineage>
        <taxon>Bacteria</taxon>
        <taxon>Pseudomonadati</taxon>
        <taxon>Pseudomonadota</taxon>
        <taxon>Alphaproteobacteria</taxon>
        <taxon>Hyphomicrobiales</taxon>
        <taxon>Rhizobiaceae</taxon>
        <taxon>Hoeflea</taxon>
    </lineage>
</organism>
<evidence type="ECO:0000313" key="4">
    <source>
        <dbReference type="EMBL" id="MDA5401564.1"/>
    </source>
</evidence>
<name>A0A9X3UQZ5_9HYPH</name>
<keyword evidence="5" id="KW-1185">Reference proteome</keyword>
<dbReference type="SUPFAM" id="SSF53756">
    <property type="entry name" value="UDP-Glycosyltransferase/glycogen phosphorylase"/>
    <property type="match status" value="1"/>
</dbReference>
<accession>A0A9X3UQZ5</accession>
<dbReference type="SMART" id="SM00028">
    <property type="entry name" value="TPR"/>
    <property type="match status" value="4"/>
</dbReference>
<keyword evidence="2 3" id="KW-0802">TPR repeat</keyword>
<dbReference type="Pfam" id="PF13432">
    <property type="entry name" value="TPR_16"/>
    <property type="match status" value="1"/>
</dbReference>
<dbReference type="InterPro" id="IPR019734">
    <property type="entry name" value="TPR_rpt"/>
</dbReference>
<evidence type="ECO:0000256" key="3">
    <source>
        <dbReference type="PROSITE-ProRule" id="PRU00339"/>
    </source>
</evidence>
<dbReference type="PROSITE" id="PS50005">
    <property type="entry name" value="TPR"/>
    <property type="match status" value="2"/>
</dbReference>
<dbReference type="Pfam" id="PF13181">
    <property type="entry name" value="TPR_8"/>
    <property type="match status" value="1"/>
</dbReference>
<comment type="caution">
    <text evidence="4">The sequence shown here is derived from an EMBL/GenBank/DDBJ whole genome shotgun (WGS) entry which is preliminary data.</text>
</comment>
<dbReference type="PANTHER" id="PTHR44943:SF8">
    <property type="entry name" value="TPR REPEAT-CONTAINING PROTEIN MJ0263"/>
    <property type="match status" value="1"/>
</dbReference>
<gene>
    <name evidence="4" type="ORF">OQ273_23560</name>
</gene>
<dbReference type="EMBL" id="JAPJZI010000002">
    <property type="protein sequence ID" value="MDA5401564.1"/>
    <property type="molecule type" value="Genomic_DNA"/>
</dbReference>
<proteinExistence type="predicted"/>
<evidence type="ECO:0000256" key="1">
    <source>
        <dbReference type="ARBA" id="ARBA00022737"/>
    </source>
</evidence>
<dbReference type="SUPFAM" id="SSF48452">
    <property type="entry name" value="TPR-like"/>
    <property type="match status" value="2"/>
</dbReference>
<sequence length="648" mass="73314">MTKLARKPVHKNAPPQKLLKKIHALQKRGQFAESKPLCDALEAQGFEHPDFLHLHGLAMTASKELEGALVKVYAAHQQKPNDAMIMNTLGVIMLQMKELEASIELFKKATKANPDLYDPWKNLGIALRHAERFPAAEVAFKCAYMRDRTQIEPLLNIVYMLIDSRHYKKAEEVMDTLLEAAHTVTPSLRLKRMHIAARLEDFDYITSNRDRIDRTGLTLDETAELDNIWASYLQTHDRYDEAIETLEPWVSRDTIHQEQCVTSLGLLYAETGKLEEGIAYHQDLLGKNPDHVAGRFNLGLLQFKTGDVAEGYKNYEARWERREFPSKRRKFDAPRWQGEPIKGKKLLVWREQGIGDEVRYASILPELEALGGSVTFECSPKLSPLWDRSFPWAQIEHEGETECRGDETYADFDYQIPIGSLGAIFRPTVDDYEKKQVPWIRRYTETENRVRRELAIKPDETLIGVCWRSSNVVASRNRYFLDRTQLVPLQAIPNSVFLNVQYDCEQDEVDDIRKLGLDLNHYANLDQKEDLVGACGLIGACDIVISVGVSVADLAAGLGVPVVQIGKKSSEIFLGTDHVPWYPTCMSLRMAPDGGEEMITDIVNRWPSIMQWAETVTTAQRDDSDNAAAGTVRSAASALDLEYVAPAA</sequence>
<keyword evidence="1" id="KW-0677">Repeat</keyword>
<protein>
    <submittedName>
        <fullName evidence="4">Tetratricopeptide repeat protein</fullName>
    </submittedName>
</protein>
<reference evidence="4" key="1">
    <citation type="submission" date="2022-11" db="EMBL/GenBank/DDBJ databases">
        <title>Draft genome sequence of Hoeflea poritis E7-10 and Hoeflea prorocentri PM5-8, separated from scleractinian coral Porites lutea and marine dinoflagellate.</title>
        <authorList>
            <person name="Zhang G."/>
            <person name="Wei Q."/>
            <person name="Cai L."/>
        </authorList>
    </citation>
    <scope>NUCLEOTIDE SEQUENCE</scope>
    <source>
        <strain evidence="4">PM5-8</strain>
    </source>
</reference>
<dbReference type="RefSeq" id="WP_267993545.1">
    <property type="nucleotide sequence ID" value="NZ_JAPJZI010000002.1"/>
</dbReference>